<organism evidence="1 2">
    <name type="scientific">Panagrellus redivivus</name>
    <name type="common">Microworm</name>
    <dbReference type="NCBI Taxonomy" id="6233"/>
    <lineage>
        <taxon>Eukaryota</taxon>
        <taxon>Metazoa</taxon>
        <taxon>Ecdysozoa</taxon>
        <taxon>Nematoda</taxon>
        <taxon>Chromadorea</taxon>
        <taxon>Rhabditida</taxon>
        <taxon>Tylenchina</taxon>
        <taxon>Panagrolaimomorpha</taxon>
        <taxon>Panagrolaimoidea</taxon>
        <taxon>Panagrolaimidae</taxon>
        <taxon>Panagrellus</taxon>
    </lineage>
</organism>
<dbReference type="Proteomes" id="UP000492821">
    <property type="component" value="Unassembled WGS sequence"/>
</dbReference>
<protein>
    <submittedName>
        <fullName evidence="2">Transposase</fullName>
    </submittedName>
</protein>
<dbReference type="WBParaSite" id="Pan_g4010.t1">
    <property type="protein sequence ID" value="Pan_g4010.t1"/>
    <property type="gene ID" value="Pan_g4010"/>
</dbReference>
<keyword evidence="1" id="KW-1185">Reference proteome</keyword>
<proteinExistence type="predicted"/>
<reference evidence="2" key="2">
    <citation type="submission" date="2020-10" db="UniProtKB">
        <authorList>
            <consortium name="WormBaseParasite"/>
        </authorList>
    </citation>
    <scope>IDENTIFICATION</scope>
</reference>
<dbReference type="AlphaFoldDB" id="A0A7E4VWF2"/>
<accession>A0A7E4VWF2</accession>
<name>A0A7E4VWF2_PANRE</name>
<evidence type="ECO:0000313" key="1">
    <source>
        <dbReference type="Proteomes" id="UP000492821"/>
    </source>
</evidence>
<reference evidence="1" key="1">
    <citation type="journal article" date="2013" name="Genetics">
        <title>The draft genome and transcriptome of Panagrellus redivivus are shaped by the harsh demands of a free-living lifestyle.</title>
        <authorList>
            <person name="Srinivasan J."/>
            <person name="Dillman A.R."/>
            <person name="Macchietto M.G."/>
            <person name="Heikkinen L."/>
            <person name="Lakso M."/>
            <person name="Fracchia K.M."/>
            <person name="Antoshechkin I."/>
            <person name="Mortazavi A."/>
            <person name="Wong G."/>
            <person name="Sternberg P.W."/>
        </authorList>
    </citation>
    <scope>NUCLEOTIDE SEQUENCE [LARGE SCALE GENOMIC DNA]</scope>
    <source>
        <strain evidence="1">MT8872</strain>
    </source>
</reference>
<sequence>MKKNPRQSRDVAALFSLIYDQGEMQASRTARMVLILAFWIKAFSRRQTCKDGDHHSRRHHVSRWGTGPAFRPRKPGTYSMSYTRFGQVRVW</sequence>
<evidence type="ECO:0000313" key="2">
    <source>
        <dbReference type="WBParaSite" id="Pan_g4010.t1"/>
    </source>
</evidence>